<evidence type="ECO:0000259" key="8">
    <source>
        <dbReference type="PROSITE" id="PS51323"/>
    </source>
</evidence>
<dbReference type="InterPro" id="IPR003599">
    <property type="entry name" value="Ig_sub"/>
</dbReference>
<dbReference type="SMART" id="SM00408">
    <property type="entry name" value="IGc2"/>
    <property type="match status" value="1"/>
</dbReference>
<dbReference type="Gene3D" id="2.60.40.10">
    <property type="entry name" value="Immunoglobulins"/>
    <property type="match status" value="1"/>
</dbReference>
<comment type="subcellular location">
    <subcellularLocation>
        <location evidence="1">Secreted</location>
    </subcellularLocation>
</comment>
<keyword evidence="5" id="KW-0393">Immunoglobulin domain</keyword>
<evidence type="ECO:0000256" key="4">
    <source>
        <dbReference type="ARBA" id="ARBA00023157"/>
    </source>
</evidence>
<dbReference type="SMART" id="SM00280">
    <property type="entry name" value="KAZAL"/>
    <property type="match status" value="1"/>
</dbReference>
<dbReference type="Pfam" id="PF00219">
    <property type="entry name" value="IGFBP"/>
    <property type="match status" value="1"/>
</dbReference>
<sequence>MWNLNVSSLLLGVFLFSSCLSLILAAEEECEVCRNEECSPPTGCVAGQIGDRCGCCQICARSEEELCDLGARFKYGQCGENLDCVKRKDGARKEATCQCQVKDMVCGSDGLTYPTICSLNEETLRRGEPDKYNPQLTIANWGPCNEGPHIITPPKDITGPLGANLTLSCEVKGFPAPVITWKFVSVEEKTISLPSDNQGVSIQMRGGPEPLMVTGYAQIASLDPSYTGVYHCIASNSEGTAYAFAKVGVYKNEF</sequence>
<dbReference type="InterPro" id="IPR036058">
    <property type="entry name" value="Kazal_dom_sf"/>
</dbReference>
<dbReference type="SUPFAM" id="SSF100895">
    <property type="entry name" value="Kazal-type serine protease inhibitors"/>
    <property type="match status" value="1"/>
</dbReference>
<dbReference type="InterPro" id="IPR007110">
    <property type="entry name" value="Ig-like_dom"/>
</dbReference>
<dbReference type="PANTHER" id="PTHR14186">
    <property type="entry name" value="INSULIN-LIKE GROWTH FACTOR BINDING PROTEIN-RELATED"/>
    <property type="match status" value="1"/>
</dbReference>
<evidence type="ECO:0000256" key="6">
    <source>
        <dbReference type="SAM" id="SignalP"/>
    </source>
</evidence>
<dbReference type="PROSITE" id="PS50835">
    <property type="entry name" value="IG_LIKE"/>
    <property type="match status" value="1"/>
</dbReference>
<gene>
    <name evidence="10" type="primary">IBP7</name>
</gene>
<evidence type="ECO:0000259" key="7">
    <source>
        <dbReference type="PROSITE" id="PS50835"/>
    </source>
</evidence>
<feature type="domain" description="IGFBP N-terminal" evidence="8">
    <location>
        <begin position="26"/>
        <end position="100"/>
    </location>
</feature>
<dbReference type="SUPFAM" id="SSF48726">
    <property type="entry name" value="Immunoglobulin"/>
    <property type="match status" value="1"/>
</dbReference>
<dbReference type="GO" id="GO:0009966">
    <property type="term" value="P:regulation of signal transduction"/>
    <property type="evidence" value="ECO:0007669"/>
    <property type="project" value="TreeGrafter"/>
</dbReference>
<dbReference type="InterPro" id="IPR036179">
    <property type="entry name" value="Ig-like_dom_sf"/>
</dbReference>
<evidence type="ECO:0000256" key="2">
    <source>
        <dbReference type="ARBA" id="ARBA00022525"/>
    </source>
</evidence>
<dbReference type="Pfam" id="PF07648">
    <property type="entry name" value="Kazal_2"/>
    <property type="match status" value="1"/>
</dbReference>
<dbReference type="InterPro" id="IPR011390">
    <property type="entry name" value="IGFBP_rP_mac25"/>
</dbReference>
<dbReference type="SMART" id="SM00409">
    <property type="entry name" value="IG"/>
    <property type="match status" value="1"/>
</dbReference>
<dbReference type="InterPro" id="IPR002350">
    <property type="entry name" value="Kazal_dom"/>
</dbReference>
<dbReference type="SUPFAM" id="SSF57184">
    <property type="entry name" value="Growth factor receptor domain"/>
    <property type="match status" value="1"/>
</dbReference>
<name>C1BN76_CALRO</name>
<dbReference type="Pfam" id="PF13927">
    <property type="entry name" value="Ig_3"/>
    <property type="match status" value="1"/>
</dbReference>
<dbReference type="Gene3D" id="4.10.40.20">
    <property type="match status" value="1"/>
</dbReference>
<feature type="signal peptide" evidence="6">
    <location>
        <begin position="1"/>
        <end position="25"/>
    </location>
</feature>
<evidence type="ECO:0000259" key="9">
    <source>
        <dbReference type="PROSITE" id="PS51465"/>
    </source>
</evidence>
<proteinExistence type="evidence at transcript level"/>
<dbReference type="PROSITE" id="PS51323">
    <property type="entry name" value="IGFBP_N_2"/>
    <property type="match status" value="1"/>
</dbReference>
<dbReference type="SMART" id="SM00121">
    <property type="entry name" value="IB"/>
    <property type="match status" value="1"/>
</dbReference>
<dbReference type="GO" id="GO:0005576">
    <property type="term" value="C:extracellular region"/>
    <property type="evidence" value="ECO:0007669"/>
    <property type="project" value="UniProtKB-SubCell"/>
</dbReference>
<dbReference type="AlphaFoldDB" id="C1BN76"/>
<evidence type="ECO:0000256" key="5">
    <source>
        <dbReference type="ARBA" id="ARBA00023319"/>
    </source>
</evidence>
<keyword evidence="4" id="KW-1015">Disulfide bond</keyword>
<keyword evidence="2" id="KW-0964">Secreted</keyword>
<dbReference type="EMBL" id="BT076055">
    <property type="protein sequence ID" value="ACO10479.1"/>
    <property type="molecule type" value="mRNA"/>
</dbReference>
<organism evidence="10">
    <name type="scientific">Caligus rogercresseyi</name>
    <name type="common">Sea louse</name>
    <dbReference type="NCBI Taxonomy" id="217165"/>
    <lineage>
        <taxon>Eukaryota</taxon>
        <taxon>Metazoa</taxon>
        <taxon>Ecdysozoa</taxon>
        <taxon>Arthropoda</taxon>
        <taxon>Crustacea</taxon>
        <taxon>Multicrustacea</taxon>
        <taxon>Hexanauplia</taxon>
        <taxon>Copepoda</taxon>
        <taxon>Siphonostomatoida</taxon>
        <taxon>Caligidae</taxon>
        <taxon>Caligus</taxon>
    </lineage>
</organism>
<reference evidence="10" key="1">
    <citation type="submission" date="2009-03" db="EMBL/GenBank/DDBJ databases">
        <title>Caligus rogercresseyi ESTs and full-length cDNAs.</title>
        <authorList>
            <person name="Yasuike M."/>
            <person name="von Schalburg K."/>
            <person name="Cooper G."/>
            <person name="Leong J."/>
            <person name="Jones S.R.M."/>
            <person name="Koop B.F."/>
        </authorList>
    </citation>
    <scope>NUCLEOTIDE SEQUENCE</scope>
    <source>
        <tissue evidence="10">Whole tissue</tissue>
    </source>
</reference>
<dbReference type="InterPro" id="IPR009030">
    <property type="entry name" value="Growth_fac_rcpt_cys_sf"/>
</dbReference>
<evidence type="ECO:0000256" key="3">
    <source>
        <dbReference type="ARBA" id="ARBA00022729"/>
    </source>
</evidence>
<dbReference type="GO" id="GO:0001558">
    <property type="term" value="P:regulation of cell growth"/>
    <property type="evidence" value="ECO:0007669"/>
    <property type="project" value="InterPro"/>
</dbReference>
<dbReference type="InterPro" id="IPR013783">
    <property type="entry name" value="Ig-like_fold"/>
</dbReference>
<evidence type="ECO:0000313" key="10">
    <source>
        <dbReference type="EMBL" id="ACO10479.1"/>
    </source>
</evidence>
<dbReference type="Gene3D" id="3.30.60.30">
    <property type="match status" value="1"/>
</dbReference>
<evidence type="ECO:0000256" key="1">
    <source>
        <dbReference type="ARBA" id="ARBA00004613"/>
    </source>
</evidence>
<dbReference type="GO" id="GO:0005520">
    <property type="term" value="F:insulin-like growth factor binding"/>
    <property type="evidence" value="ECO:0007669"/>
    <property type="project" value="InterPro"/>
</dbReference>
<feature type="chain" id="PRO_5002905227" evidence="6">
    <location>
        <begin position="26"/>
        <end position="254"/>
    </location>
</feature>
<keyword evidence="3 6" id="KW-0732">Signal</keyword>
<feature type="domain" description="Kazal-like" evidence="9">
    <location>
        <begin position="79"/>
        <end position="146"/>
    </location>
</feature>
<feature type="domain" description="Ig-like" evidence="7">
    <location>
        <begin position="148"/>
        <end position="248"/>
    </location>
</feature>
<dbReference type="InterPro" id="IPR003598">
    <property type="entry name" value="Ig_sub2"/>
</dbReference>
<dbReference type="CDD" id="cd00104">
    <property type="entry name" value="KAZAL_FS"/>
    <property type="match status" value="1"/>
</dbReference>
<dbReference type="PANTHER" id="PTHR14186:SF19">
    <property type="entry name" value="INSULIN-LIKE GROWTH FACTOR-BINDING PROTEIN 7"/>
    <property type="match status" value="1"/>
</dbReference>
<dbReference type="InterPro" id="IPR000867">
    <property type="entry name" value="IGFBP-like"/>
</dbReference>
<accession>C1BN76</accession>
<dbReference type="PROSITE" id="PS51465">
    <property type="entry name" value="KAZAL_2"/>
    <property type="match status" value="1"/>
</dbReference>
<protein>
    <submittedName>
        <fullName evidence="10">Insulin-like growth factor-binding protein 7</fullName>
    </submittedName>
</protein>